<sequence>MKLITAVVKPHMVDEIKAALRSFGVRGMTVSEASGSGRQRGHTEVYRGAEYTVDLVPKIRIEILAEDADTDNVVDIIVKTARSGDTGKIGDGKVWVVPVEDVVRVRTGERGPDAL</sequence>
<dbReference type="InterPro" id="IPR002332">
    <property type="entry name" value="N-reg_PII_urydylation_site"/>
</dbReference>
<keyword evidence="6" id="KW-0804">Transcription</keyword>
<name>A0ABP3H539_9ACTN</name>
<evidence type="ECO:0000256" key="1">
    <source>
        <dbReference type="ARBA" id="ARBA00011233"/>
    </source>
</evidence>
<dbReference type="PANTHER" id="PTHR30115">
    <property type="entry name" value="NITROGEN REGULATORY PROTEIN P-II"/>
    <property type="match status" value="1"/>
</dbReference>
<evidence type="ECO:0000256" key="7">
    <source>
        <dbReference type="RuleBase" id="RU003936"/>
    </source>
</evidence>
<accession>A0ABP3H539</accession>
<dbReference type="EMBL" id="BAAABW010000024">
    <property type="protein sequence ID" value="GAA0362069.1"/>
    <property type="molecule type" value="Genomic_DNA"/>
</dbReference>
<comment type="caution">
    <text evidence="8">The sequence shown here is derived from an EMBL/GenBank/DDBJ whole genome shotgun (WGS) entry which is preliminary data.</text>
</comment>
<keyword evidence="9" id="KW-1185">Reference proteome</keyword>
<dbReference type="Proteomes" id="UP001500063">
    <property type="component" value="Unassembled WGS sequence"/>
</dbReference>
<dbReference type="PROSITE" id="PS00638">
    <property type="entry name" value="PII_GLNB_CTER"/>
    <property type="match status" value="1"/>
</dbReference>
<evidence type="ECO:0000256" key="4">
    <source>
        <dbReference type="ARBA" id="ARBA00022741"/>
    </source>
</evidence>
<organism evidence="8 9">
    <name type="scientific">Streptomyces blastmyceticus</name>
    <dbReference type="NCBI Taxonomy" id="68180"/>
    <lineage>
        <taxon>Bacteria</taxon>
        <taxon>Bacillati</taxon>
        <taxon>Actinomycetota</taxon>
        <taxon>Actinomycetes</taxon>
        <taxon>Kitasatosporales</taxon>
        <taxon>Streptomycetaceae</taxon>
        <taxon>Streptomyces</taxon>
    </lineage>
</organism>
<dbReference type="RefSeq" id="WP_116214110.1">
    <property type="nucleotide sequence ID" value="NZ_BAAABW010000024.1"/>
</dbReference>
<evidence type="ECO:0000256" key="6">
    <source>
        <dbReference type="ARBA" id="ARBA00023163"/>
    </source>
</evidence>
<dbReference type="InterPro" id="IPR011322">
    <property type="entry name" value="N-reg_PII-like_a/b"/>
</dbReference>
<keyword evidence="3" id="KW-0597">Phosphoprotein</keyword>
<dbReference type="SMART" id="SM00938">
    <property type="entry name" value="P-II"/>
    <property type="match status" value="1"/>
</dbReference>
<dbReference type="Gene3D" id="3.30.70.120">
    <property type="match status" value="1"/>
</dbReference>
<dbReference type="SUPFAM" id="SSF54913">
    <property type="entry name" value="GlnB-like"/>
    <property type="match status" value="1"/>
</dbReference>
<evidence type="ECO:0000256" key="2">
    <source>
        <dbReference type="ARBA" id="ARBA00015681"/>
    </source>
</evidence>
<dbReference type="PANTHER" id="PTHR30115:SF11">
    <property type="entry name" value="NITROGEN REGULATORY PROTEIN P-II HOMOLOG"/>
    <property type="match status" value="1"/>
</dbReference>
<dbReference type="PRINTS" id="PR00340">
    <property type="entry name" value="PIIGLNB"/>
</dbReference>
<dbReference type="Pfam" id="PF00543">
    <property type="entry name" value="P-II"/>
    <property type="match status" value="1"/>
</dbReference>
<dbReference type="PROSITE" id="PS51343">
    <property type="entry name" value="PII_GLNB_DOM"/>
    <property type="match status" value="1"/>
</dbReference>
<keyword evidence="5" id="KW-0805">Transcription regulation</keyword>
<gene>
    <name evidence="8" type="ORF">GCM10010319_44720</name>
</gene>
<comment type="subunit">
    <text evidence="1">Homotrimer.</text>
</comment>
<proteinExistence type="inferred from homology"/>
<evidence type="ECO:0000256" key="3">
    <source>
        <dbReference type="ARBA" id="ARBA00022553"/>
    </source>
</evidence>
<comment type="similarity">
    <text evidence="7">Belongs to the P(II) protein family.</text>
</comment>
<evidence type="ECO:0000256" key="5">
    <source>
        <dbReference type="ARBA" id="ARBA00023015"/>
    </source>
</evidence>
<dbReference type="InterPro" id="IPR002187">
    <property type="entry name" value="N-reg_PII"/>
</dbReference>
<dbReference type="PROSITE" id="PS00496">
    <property type="entry name" value="PII_GLNB_UMP"/>
    <property type="match status" value="1"/>
</dbReference>
<dbReference type="InterPro" id="IPR015867">
    <property type="entry name" value="N-reg_PII/ATP_PRibTrfase_C"/>
</dbReference>
<reference evidence="9" key="1">
    <citation type="journal article" date="2019" name="Int. J. Syst. Evol. Microbiol.">
        <title>The Global Catalogue of Microorganisms (GCM) 10K type strain sequencing project: providing services to taxonomists for standard genome sequencing and annotation.</title>
        <authorList>
            <consortium name="The Broad Institute Genomics Platform"/>
            <consortium name="The Broad Institute Genome Sequencing Center for Infectious Disease"/>
            <person name="Wu L."/>
            <person name="Ma J."/>
        </authorList>
    </citation>
    <scope>NUCLEOTIDE SEQUENCE [LARGE SCALE GENOMIC DNA]</scope>
    <source>
        <strain evidence="9">JCM 4565</strain>
    </source>
</reference>
<keyword evidence="4" id="KW-0547">Nucleotide-binding</keyword>
<protein>
    <recommendedName>
        <fullName evidence="2">Nitrogen regulatory protein P-II</fullName>
    </recommendedName>
</protein>
<evidence type="ECO:0000313" key="9">
    <source>
        <dbReference type="Proteomes" id="UP001500063"/>
    </source>
</evidence>
<dbReference type="InterPro" id="IPR017918">
    <property type="entry name" value="N-reg_PII_CS"/>
</dbReference>
<evidence type="ECO:0000313" key="8">
    <source>
        <dbReference type="EMBL" id="GAA0362069.1"/>
    </source>
</evidence>